<evidence type="ECO:0000313" key="1">
    <source>
        <dbReference type="EMBL" id="MCD7470747.1"/>
    </source>
</evidence>
<organism evidence="1 2">
    <name type="scientific">Datura stramonium</name>
    <name type="common">Jimsonweed</name>
    <name type="synonym">Common thornapple</name>
    <dbReference type="NCBI Taxonomy" id="4076"/>
    <lineage>
        <taxon>Eukaryota</taxon>
        <taxon>Viridiplantae</taxon>
        <taxon>Streptophyta</taxon>
        <taxon>Embryophyta</taxon>
        <taxon>Tracheophyta</taxon>
        <taxon>Spermatophyta</taxon>
        <taxon>Magnoliopsida</taxon>
        <taxon>eudicotyledons</taxon>
        <taxon>Gunneridae</taxon>
        <taxon>Pentapetalae</taxon>
        <taxon>asterids</taxon>
        <taxon>lamiids</taxon>
        <taxon>Solanales</taxon>
        <taxon>Solanaceae</taxon>
        <taxon>Solanoideae</taxon>
        <taxon>Datureae</taxon>
        <taxon>Datura</taxon>
    </lineage>
</organism>
<gene>
    <name evidence="1" type="ORF">HAX54_010851</name>
</gene>
<comment type="caution">
    <text evidence="1">The sequence shown here is derived from an EMBL/GenBank/DDBJ whole genome shotgun (WGS) entry which is preliminary data.</text>
</comment>
<protein>
    <submittedName>
        <fullName evidence="1">Uncharacterized protein</fullName>
    </submittedName>
</protein>
<evidence type="ECO:0000313" key="2">
    <source>
        <dbReference type="Proteomes" id="UP000823775"/>
    </source>
</evidence>
<feature type="non-terminal residue" evidence="1">
    <location>
        <position position="75"/>
    </location>
</feature>
<keyword evidence="2" id="KW-1185">Reference proteome</keyword>
<accession>A0ABS8TJL8</accession>
<proteinExistence type="predicted"/>
<reference evidence="1 2" key="1">
    <citation type="journal article" date="2021" name="BMC Genomics">
        <title>Datura genome reveals duplications of psychoactive alkaloid biosynthetic genes and high mutation rate following tissue culture.</title>
        <authorList>
            <person name="Rajewski A."/>
            <person name="Carter-House D."/>
            <person name="Stajich J."/>
            <person name="Litt A."/>
        </authorList>
    </citation>
    <scope>NUCLEOTIDE SEQUENCE [LARGE SCALE GENOMIC DNA]</scope>
    <source>
        <strain evidence="1">AR-01</strain>
    </source>
</reference>
<feature type="non-terminal residue" evidence="1">
    <location>
        <position position="1"/>
    </location>
</feature>
<dbReference type="EMBL" id="JACEIK010001601">
    <property type="protein sequence ID" value="MCD7470747.1"/>
    <property type="molecule type" value="Genomic_DNA"/>
</dbReference>
<name>A0ABS8TJL8_DATST</name>
<dbReference type="Proteomes" id="UP000823775">
    <property type="component" value="Unassembled WGS sequence"/>
</dbReference>
<sequence length="75" mass="8927">ERAQFQALKAQQQEEFDKERAQFAIERKQLMIDRATIWNHLELALKRETSITEIAITSQLQVVDLEHNYDDVKKQ</sequence>